<dbReference type="Gene3D" id="1.10.760.10">
    <property type="entry name" value="Cytochrome c-like domain"/>
    <property type="match status" value="2"/>
</dbReference>
<evidence type="ECO:0000256" key="5">
    <source>
        <dbReference type="ARBA" id="ARBA00022764"/>
    </source>
</evidence>
<evidence type="ECO:0000259" key="9">
    <source>
        <dbReference type="PROSITE" id="PS51007"/>
    </source>
</evidence>
<feature type="domain" description="Cytochrome c" evidence="9">
    <location>
        <begin position="206"/>
        <end position="327"/>
    </location>
</feature>
<dbReference type="EMBL" id="BAABEZ010000001">
    <property type="protein sequence ID" value="GAA4448312.1"/>
    <property type="molecule type" value="Genomic_DNA"/>
</dbReference>
<dbReference type="InterPro" id="IPR004852">
    <property type="entry name" value="Di-haem_cyt_c_peroxidsae"/>
</dbReference>
<evidence type="ECO:0000313" key="11">
    <source>
        <dbReference type="Proteomes" id="UP001501410"/>
    </source>
</evidence>
<name>A0ABP8MET4_9BACT</name>
<evidence type="ECO:0000256" key="2">
    <source>
        <dbReference type="ARBA" id="ARBA00022617"/>
    </source>
</evidence>
<organism evidence="10 11">
    <name type="scientific">Rurimicrobium arvi</name>
    <dbReference type="NCBI Taxonomy" id="2049916"/>
    <lineage>
        <taxon>Bacteria</taxon>
        <taxon>Pseudomonadati</taxon>
        <taxon>Bacteroidota</taxon>
        <taxon>Chitinophagia</taxon>
        <taxon>Chitinophagales</taxon>
        <taxon>Chitinophagaceae</taxon>
        <taxon>Rurimicrobium</taxon>
    </lineage>
</organism>
<dbReference type="InterPro" id="IPR051395">
    <property type="entry name" value="Cytochrome_c_Peroxidase/MauG"/>
</dbReference>
<dbReference type="InterPro" id="IPR036909">
    <property type="entry name" value="Cyt_c-like_dom_sf"/>
</dbReference>
<keyword evidence="5" id="KW-0574">Periplasm</keyword>
<evidence type="ECO:0000256" key="3">
    <source>
        <dbReference type="ARBA" id="ARBA00022723"/>
    </source>
</evidence>
<evidence type="ECO:0000313" key="10">
    <source>
        <dbReference type="EMBL" id="GAA4448312.1"/>
    </source>
</evidence>
<keyword evidence="3 8" id="KW-0479">Metal-binding</keyword>
<protein>
    <submittedName>
        <fullName evidence="10">Cytochrome c peroxidase</fullName>
    </submittedName>
</protein>
<dbReference type="GO" id="GO:0004601">
    <property type="term" value="F:peroxidase activity"/>
    <property type="evidence" value="ECO:0007669"/>
    <property type="project" value="UniProtKB-KW"/>
</dbReference>
<comment type="caution">
    <text evidence="10">The sequence shown here is derived from an EMBL/GenBank/DDBJ whole genome shotgun (WGS) entry which is preliminary data.</text>
</comment>
<accession>A0ABP8MET4</accession>
<dbReference type="PANTHER" id="PTHR30600:SF10">
    <property type="entry name" value="BLL6722 PROTEIN"/>
    <property type="match status" value="1"/>
</dbReference>
<gene>
    <name evidence="10" type="ORF">GCM10023092_00630</name>
</gene>
<keyword evidence="6" id="KW-0560">Oxidoreductase</keyword>
<evidence type="ECO:0000256" key="8">
    <source>
        <dbReference type="PROSITE-ProRule" id="PRU00433"/>
    </source>
</evidence>
<keyword evidence="7 8" id="KW-0408">Iron</keyword>
<keyword evidence="10" id="KW-0575">Peroxidase</keyword>
<evidence type="ECO:0000256" key="1">
    <source>
        <dbReference type="ARBA" id="ARBA00004418"/>
    </source>
</evidence>
<evidence type="ECO:0000256" key="4">
    <source>
        <dbReference type="ARBA" id="ARBA00022729"/>
    </source>
</evidence>
<sequence>MVTALGCMGLFAACKKDAAIPEYPGNASWDISFSVPQGWPSPYYAFKDNQLTKAGFMLGRKLFYDTRLSKDSSTSCGSCHQSFAAFSQTGHNVSHGVNGLLGNRNSPALFNLNWNTSFMWDGGVNHIEVQPTAPITNPVEMDETLDNVMNKLKADAEYHKMFIAAFGTDEITSQRMLKALAQFMGSMVSDNAKYDKVQRGQAQFSAEEAAGLTVFESKCASCHPAPLFTDHSFRNVGIKPGINNDSGRAHITLSPDDLYKFRVPSLRNLSYTAPYLHDGRFETIDQVLDQMESGIYVSPSLDPLVKDGLKLSAAERSNLKAFLKTLDDETFVSDKRFAEQ</sequence>
<feature type="domain" description="Cytochrome c" evidence="9">
    <location>
        <begin position="54"/>
        <end position="156"/>
    </location>
</feature>
<keyword evidence="2 8" id="KW-0349">Heme</keyword>
<dbReference type="InterPro" id="IPR026259">
    <property type="entry name" value="MauG/Cytc_peroxidase"/>
</dbReference>
<dbReference type="PIRSF" id="PIRSF000294">
    <property type="entry name" value="Cytochrome-c_peroxidase"/>
    <property type="match status" value="1"/>
</dbReference>
<evidence type="ECO:0000256" key="7">
    <source>
        <dbReference type="ARBA" id="ARBA00023004"/>
    </source>
</evidence>
<dbReference type="Pfam" id="PF03150">
    <property type="entry name" value="CCP_MauG"/>
    <property type="match status" value="1"/>
</dbReference>
<dbReference type="PROSITE" id="PS51007">
    <property type="entry name" value="CYTC"/>
    <property type="match status" value="2"/>
</dbReference>
<keyword evidence="4" id="KW-0732">Signal</keyword>
<evidence type="ECO:0000256" key="6">
    <source>
        <dbReference type="ARBA" id="ARBA00023002"/>
    </source>
</evidence>
<dbReference type="SUPFAM" id="SSF46626">
    <property type="entry name" value="Cytochrome c"/>
    <property type="match status" value="2"/>
</dbReference>
<reference evidence="11" key="1">
    <citation type="journal article" date="2019" name="Int. J. Syst. Evol. Microbiol.">
        <title>The Global Catalogue of Microorganisms (GCM) 10K type strain sequencing project: providing services to taxonomists for standard genome sequencing and annotation.</title>
        <authorList>
            <consortium name="The Broad Institute Genomics Platform"/>
            <consortium name="The Broad Institute Genome Sequencing Center for Infectious Disease"/>
            <person name="Wu L."/>
            <person name="Ma J."/>
        </authorList>
    </citation>
    <scope>NUCLEOTIDE SEQUENCE [LARGE SCALE GENOMIC DNA]</scope>
    <source>
        <strain evidence="11">JCM 31921</strain>
    </source>
</reference>
<proteinExistence type="predicted"/>
<keyword evidence="11" id="KW-1185">Reference proteome</keyword>
<dbReference type="InterPro" id="IPR009056">
    <property type="entry name" value="Cyt_c-like_dom"/>
</dbReference>
<comment type="subcellular location">
    <subcellularLocation>
        <location evidence="1">Periplasm</location>
    </subcellularLocation>
</comment>
<dbReference type="Proteomes" id="UP001501410">
    <property type="component" value="Unassembled WGS sequence"/>
</dbReference>
<dbReference type="PANTHER" id="PTHR30600">
    <property type="entry name" value="CYTOCHROME C PEROXIDASE-RELATED"/>
    <property type="match status" value="1"/>
</dbReference>